<organism evidence="3 4">
    <name type="scientific">Paracoccus methylarcula</name>
    <dbReference type="NCBI Taxonomy" id="72022"/>
    <lineage>
        <taxon>Bacteria</taxon>
        <taxon>Pseudomonadati</taxon>
        <taxon>Pseudomonadota</taxon>
        <taxon>Alphaproteobacteria</taxon>
        <taxon>Rhodobacterales</taxon>
        <taxon>Paracoccaceae</taxon>
        <taxon>Paracoccus</taxon>
    </lineage>
</organism>
<evidence type="ECO:0000256" key="1">
    <source>
        <dbReference type="RuleBase" id="RU362119"/>
    </source>
</evidence>
<dbReference type="PANTHER" id="PTHR11575:SF42">
    <property type="entry name" value="SULFUR OXIDATION PROTEIN SOXB"/>
    <property type="match status" value="1"/>
</dbReference>
<dbReference type="CDD" id="cd07411">
    <property type="entry name" value="MPP_SoxB_N"/>
    <property type="match status" value="1"/>
</dbReference>
<dbReference type="Gene3D" id="6.10.140.570">
    <property type="match status" value="1"/>
</dbReference>
<dbReference type="Pfam" id="PF02872">
    <property type="entry name" value="5_nucleotid_C"/>
    <property type="match status" value="1"/>
</dbReference>
<dbReference type="PRINTS" id="PR01607">
    <property type="entry name" value="APYRASEFAMLY"/>
</dbReference>
<dbReference type="InterPro" id="IPR041829">
    <property type="entry name" value="SoxB_N"/>
</dbReference>
<dbReference type="InterPro" id="IPR030998">
    <property type="entry name" value="Thiosulf_SoxB"/>
</dbReference>
<evidence type="ECO:0000313" key="3">
    <source>
        <dbReference type="EMBL" id="RNF35200.1"/>
    </source>
</evidence>
<dbReference type="AlphaFoldDB" id="A0A3R7Q3E9"/>
<dbReference type="GO" id="GO:0030288">
    <property type="term" value="C:outer membrane-bounded periplasmic space"/>
    <property type="evidence" value="ECO:0007669"/>
    <property type="project" value="TreeGrafter"/>
</dbReference>
<dbReference type="GO" id="GO:0016787">
    <property type="term" value="F:hydrolase activity"/>
    <property type="evidence" value="ECO:0007669"/>
    <property type="project" value="UniProtKB-KW"/>
</dbReference>
<proteinExistence type="inferred from homology"/>
<dbReference type="SUPFAM" id="SSF56300">
    <property type="entry name" value="Metallo-dependent phosphatases"/>
    <property type="match status" value="1"/>
</dbReference>
<evidence type="ECO:0000259" key="2">
    <source>
        <dbReference type="Pfam" id="PF02872"/>
    </source>
</evidence>
<dbReference type="GO" id="GO:0000166">
    <property type="term" value="F:nucleotide binding"/>
    <property type="evidence" value="ECO:0007669"/>
    <property type="project" value="UniProtKB-KW"/>
</dbReference>
<protein>
    <submittedName>
        <fullName evidence="3">Thiosulfohydrolase SoxB</fullName>
    </submittedName>
</protein>
<dbReference type="InterPro" id="IPR036907">
    <property type="entry name" value="5'-Nucleotdase_C_sf"/>
</dbReference>
<dbReference type="RefSeq" id="WP_106690769.1">
    <property type="nucleotide sequence ID" value="NZ_PXNQ02000003.1"/>
</dbReference>
<dbReference type="SUPFAM" id="SSF55816">
    <property type="entry name" value="5'-nucleotidase (syn. UDP-sugar hydrolase), C-terminal domain"/>
    <property type="match status" value="1"/>
</dbReference>
<sequence>MISRREMLQLGLAGSAALTGLGFSNLPRAFAQQALTQDQLLQFEDFGNLTLIHLTDCHAHLRPVWFREPDTNIGVGDAKGRAPHVVGEAFQKMFGITPGSPEAYALTWPDFADLARTYGRMGGFDRIATVVKAIRAARPASILLDGGDTWHGSYTSLKTRGEDMVRVMNLLGAQAMTAHWEFTFGTERVQELMEMMDQPLLGANIFDAEWDEPAFEPSKIFETGGLRVGVVGQAFPYTPIANPGWMFPEYSFGIREERMQQVVDELRAEGVDLVVCLSHNGFDVDHQMASRVKGIDVILSGHTHDAIPEPVVVGDTIIIASGSHGKFVSRVDLDVRDGKMMGFRHKLIPIFSDVIQPDPDMASLIEEIRAPYKTDLEEVIGKTEGLLYRRGNFNGSWDDLICDALLSERDAEIALSPGVRWGASVLPGDITREDIHSVTSMTYGQVYRSEMSGEMLKTIMEDVADNIFNADPYYQQGGDMVRVGGLGYSIDPYAGMGSRISGMTLLKDGSPVDPARNYVVAGWASVNEGTEGPQIWDLVENHIRAQGTVSPAPNNSITVTGD</sequence>
<keyword evidence="4" id="KW-1185">Reference proteome</keyword>
<evidence type="ECO:0000313" key="4">
    <source>
        <dbReference type="Proteomes" id="UP000238137"/>
    </source>
</evidence>
<gene>
    <name evidence="3" type="primary">soxB</name>
    <name evidence="3" type="ORF">A7A09_006070</name>
</gene>
<dbReference type="PROSITE" id="PS51318">
    <property type="entry name" value="TAT"/>
    <property type="match status" value="1"/>
</dbReference>
<dbReference type="NCBIfam" id="TIGR04486">
    <property type="entry name" value="thiosulf_SoxB"/>
    <property type="match status" value="1"/>
</dbReference>
<dbReference type="Gene3D" id="3.60.21.10">
    <property type="match status" value="1"/>
</dbReference>
<keyword evidence="1" id="KW-0378">Hydrolase</keyword>
<keyword evidence="1" id="KW-0547">Nucleotide-binding</keyword>
<name>A0A3R7Q3E9_9RHOB</name>
<reference evidence="3" key="1">
    <citation type="submission" date="2018-05" db="EMBL/GenBank/DDBJ databases">
        <title>Reclassification of Methylarcula marina and Methylarcula terricola as Paracoccus methylarcula sp.nov., comb.nov. and Paracoccus terricola comb.nov.</title>
        <authorList>
            <person name="Shmareva M.N."/>
            <person name="Doronina N.V."/>
            <person name="Vasilenko O.V."/>
            <person name="Tarlachkov S.V."/>
            <person name="Trotsenko Y.A."/>
        </authorList>
    </citation>
    <scope>NUCLEOTIDE SEQUENCE [LARGE SCALE GENOMIC DNA]</scope>
    <source>
        <strain evidence="3">VKM B-2159</strain>
    </source>
</reference>
<dbReference type="PANTHER" id="PTHR11575">
    <property type="entry name" value="5'-NUCLEOTIDASE-RELATED"/>
    <property type="match status" value="1"/>
</dbReference>
<comment type="similarity">
    <text evidence="1">Belongs to the 5'-nucleotidase family.</text>
</comment>
<accession>A0A3R7Q3E9</accession>
<dbReference type="Proteomes" id="UP000238137">
    <property type="component" value="Unassembled WGS sequence"/>
</dbReference>
<feature type="domain" description="5'-Nucleotidase C-terminal" evidence="2">
    <location>
        <begin position="396"/>
        <end position="532"/>
    </location>
</feature>
<dbReference type="InterPro" id="IPR029052">
    <property type="entry name" value="Metallo-depent_PP-like"/>
</dbReference>
<dbReference type="OrthoDB" id="5469761at2"/>
<dbReference type="InterPro" id="IPR006311">
    <property type="entry name" value="TAT_signal"/>
</dbReference>
<comment type="caution">
    <text evidence="3">The sequence shown here is derived from an EMBL/GenBank/DDBJ whole genome shotgun (WGS) entry which is preliminary data.</text>
</comment>
<dbReference type="EMBL" id="PXNQ02000003">
    <property type="protein sequence ID" value="RNF35200.1"/>
    <property type="molecule type" value="Genomic_DNA"/>
</dbReference>
<dbReference type="GO" id="GO:0009166">
    <property type="term" value="P:nucleotide catabolic process"/>
    <property type="evidence" value="ECO:0007669"/>
    <property type="project" value="InterPro"/>
</dbReference>
<dbReference type="Gene3D" id="3.90.780.10">
    <property type="entry name" value="5'-Nucleotidase, C-terminal domain"/>
    <property type="match status" value="1"/>
</dbReference>
<dbReference type="InterPro" id="IPR008334">
    <property type="entry name" value="5'-Nucleotdase_C"/>
</dbReference>
<dbReference type="InterPro" id="IPR006179">
    <property type="entry name" value="5_nucleotidase/apyrase"/>
</dbReference>